<evidence type="ECO:0000256" key="3">
    <source>
        <dbReference type="ARBA" id="ARBA00022458"/>
    </source>
</evidence>
<dbReference type="NCBIfam" id="TIGR03864">
    <property type="entry name" value="PQQ_ABC_ATP"/>
    <property type="match status" value="1"/>
</dbReference>
<gene>
    <name evidence="7" type="ORF">GGE31_004481</name>
</gene>
<comment type="caution">
    <text evidence="7">The sequence shown here is derived from an EMBL/GenBank/DDBJ whole genome shotgun (WGS) entry which is preliminary data.</text>
</comment>
<comment type="similarity">
    <text evidence="1">Belongs to the ABC transporter superfamily.</text>
</comment>
<sequence length="289" mass="30632">MHGIEDEGGPAQAMALEVAMVSHSYGQKKALDAVSFSLPAGSFTVLLGLNGAGKTTLFSLVSHLYDTRQGSIRVFGRDIRREPGEALRRLGIVFQARTLDLDLSVGQNLAYHAALHGMGRRDAMVRIRELLAQVDMADRLHDKARNLSGGQMRRVEIVRALLHRPSLLLLDEATVGLDIRSRADILATIRALVAQTGLSVFWATHLIDEVDQADDVVILDKGCVLVAGAVADVVRQAGARDIGGAFAGLTSGASRSELSVAAVAAIGESRDLAARCEVDAAAPLVGAAR</sequence>
<dbReference type="PROSITE" id="PS50893">
    <property type="entry name" value="ABC_TRANSPORTER_2"/>
    <property type="match status" value="1"/>
</dbReference>
<dbReference type="SUPFAM" id="SSF52540">
    <property type="entry name" value="P-loop containing nucleoside triphosphate hydrolases"/>
    <property type="match status" value="1"/>
</dbReference>
<dbReference type="Gene3D" id="3.40.50.300">
    <property type="entry name" value="P-loop containing nucleotide triphosphate hydrolases"/>
    <property type="match status" value="1"/>
</dbReference>
<dbReference type="InterPro" id="IPR017871">
    <property type="entry name" value="ABC_transporter-like_CS"/>
</dbReference>
<organism evidence="7 8">
    <name type="scientific">Aliirhizobium cellulosilyticum</name>
    <dbReference type="NCBI Taxonomy" id="393664"/>
    <lineage>
        <taxon>Bacteria</taxon>
        <taxon>Pseudomonadati</taxon>
        <taxon>Pseudomonadota</taxon>
        <taxon>Alphaproteobacteria</taxon>
        <taxon>Hyphomicrobiales</taxon>
        <taxon>Rhizobiaceae</taxon>
        <taxon>Aliirhizobium</taxon>
    </lineage>
</organism>
<keyword evidence="5 7" id="KW-0067">ATP-binding</keyword>
<dbReference type="InterPro" id="IPR003439">
    <property type="entry name" value="ABC_transporter-like_ATP-bd"/>
</dbReference>
<dbReference type="AlphaFoldDB" id="A0A7W6TIA2"/>
<dbReference type="GO" id="GO:0005524">
    <property type="term" value="F:ATP binding"/>
    <property type="evidence" value="ECO:0007669"/>
    <property type="project" value="UniProtKB-KW"/>
</dbReference>
<dbReference type="PANTHER" id="PTHR42711">
    <property type="entry name" value="ABC TRANSPORTER ATP-BINDING PROTEIN"/>
    <property type="match status" value="1"/>
</dbReference>
<dbReference type="SMART" id="SM00382">
    <property type="entry name" value="AAA"/>
    <property type="match status" value="1"/>
</dbReference>
<evidence type="ECO:0000256" key="2">
    <source>
        <dbReference type="ARBA" id="ARBA00022448"/>
    </source>
</evidence>
<feature type="domain" description="ABC transporter" evidence="6">
    <location>
        <begin position="16"/>
        <end position="246"/>
    </location>
</feature>
<keyword evidence="2" id="KW-0813">Transport</keyword>
<dbReference type="Pfam" id="PF00005">
    <property type="entry name" value="ABC_tran"/>
    <property type="match status" value="1"/>
</dbReference>
<dbReference type="PANTHER" id="PTHR42711:SF5">
    <property type="entry name" value="ABC TRANSPORTER ATP-BINDING PROTEIN NATA"/>
    <property type="match status" value="1"/>
</dbReference>
<keyword evidence="8" id="KW-1185">Reference proteome</keyword>
<keyword evidence="4" id="KW-0547">Nucleotide-binding</keyword>
<evidence type="ECO:0000256" key="4">
    <source>
        <dbReference type="ARBA" id="ARBA00022741"/>
    </source>
</evidence>
<evidence type="ECO:0000313" key="7">
    <source>
        <dbReference type="EMBL" id="MBB4413943.1"/>
    </source>
</evidence>
<name>A0A7W6TIA2_9HYPH</name>
<accession>A0A7W6TIA2</accession>
<proteinExistence type="inferred from homology"/>
<dbReference type="InterPro" id="IPR050763">
    <property type="entry name" value="ABC_transporter_ATP-binding"/>
</dbReference>
<evidence type="ECO:0000313" key="8">
    <source>
        <dbReference type="Proteomes" id="UP000524535"/>
    </source>
</evidence>
<dbReference type="PROSITE" id="PS00211">
    <property type="entry name" value="ABC_TRANSPORTER_1"/>
    <property type="match status" value="1"/>
</dbReference>
<protein>
    <submittedName>
        <fullName evidence="7">ABC-2 type transport system ATP-binding protein</fullName>
    </submittedName>
</protein>
<dbReference type="InterPro" id="IPR022467">
    <property type="entry name" value="ABC_transprt_ATP-bd_su_PQQ"/>
</dbReference>
<reference evidence="7 8" key="1">
    <citation type="submission" date="2020-08" db="EMBL/GenBank/DDBJ databases">
        <title>Genomic Encyclopedia of Type Strains, Phase IV (KMG-V): Genome sequencing to study the core and pangenomes of soil and plant-associated prokaryotes.</title>
        <authorList>
            <person name="Whitman W."/>
        </authorList>
    </citation>
    <scope>NUCLEOTIDE SEQUENCE [LARGE SCALE GENOMIC DNA]</scope>
    <source>
        <strain evidence="7 8">SEMIA 444</strain>
    </source>
</reference>
<dbReference type="RefSeq" id="WP_183827957.1">
    <property type="nucleotide sequence ID" value="NZ_JACIGY010000007.1"/>
</dbReference>
<dbReference type="EMBL" id="JACIGY010000007">
    <property type="protein sequence ID" value="MBB4413943.1"/>
    <property type="molecule type" value="Genomic_DNA"/>
</dbReference>
<dbReference type="GO" id="GO:0016887">
    <property type="term" value="F:ATP hydrolysis activity"/>
    <property type="evidence" value="ECO:0007669"/>
    <property type="project" value="InterPro"/>
</dbReference>
<evidence type="ECO:0000259" key="6">
    <source>
        <dbReference type="PROSITE" id="PS50893"/>
    </source>
</evidence>
<evidence type="ECO:0000256" key="5">
    <source>
        <dbReference type="ARBA" id="ARBA00022840"/>
    </source>
</evidence>
<dbReference type="InterPro" id="IPR027417">
    <property type="entry name" value="P-loop_NTPase"/>
</dbReference>
<dbReference type="Proteomes" id="UP000524535">
    <property type="component" value="Unassembled WGS sequence"/>
</dbReference>
<evidence type="ECO:0000256" key="1">
    <source>
        <dbReference type="ARBA" id="ARBA00005417"/>
    </source>
</evidence>
<keyword evidence="3" id="KW-0536">Nodulation</keyword>
<dbReference type="InterPro" id="IPR003593">
    <property type="entry name" value="AAA+_ATPase"/>
</dbReference>